<name>A0ABU2G854_9EURY</name>
<dbReference type="EMBL" id="JAMQOQ010000010">
    <property type="protein sequence ID" value="MDS0296997.1"/>
    <property type="molecule type" value="Genomic_DNA"/>
</dbReference>
<comment type="caution">
    <text evidence="1">The sequence shown here is derived from an EMBL/GenBank/DDBJ whole genome shotgun (WGS) entry which is preliminary data.</text>
</comment>
<evidence type="ECO:0000313" key="1">
    <source>
        <dbReference type="EMBL" id="MDS0296997.1"/>
    </source>
</evidence>
<protein>
    <submittedName>
        <fullName evidence="1">Uncharacterized protein</fullName>
    </submittedName>
</protein>
<sequence length="302" mass="34380">MTTYIPSYLRPLSQTRTGTQSGVDQKTDEVEVVRCPDIEVLQFKQHESVGLWVNKQAHQGKQVVTSDRQIQIKKTVDHPERHWWIISHGLLENTSPPLREHADIFDFLIALNLCTRDPVFFSQSPGQVVGGAYSYERGALDYRDDLSPGNIATALLGLNEIPKEIEIMGDVISVYGDVREYRSKHIETDAEMDLRVALHMYDDALSSDLWTAMTNLYFVCENLLSSGRHGNKDQLIADRTILSVDDASAWRKMVNRIKHPDKGENIEGLLDQDELEIPTLRRMRRATNTVLKESMNETNIDS</sequence>
<reference evidence="1 2" key="1">
    <citation type="submission" date="2022-06" db="EMBL/GenBank/DDBJ databases">
        <title>Halogeometricum sp. a new haloarchaeum isolate from saline soil.</title>
        <authorList>
            <person name="Strakova D."/>
            <person name="Galisteo C."/>
            <person name="Sanchez-Porro C."/>
            <person name="Ventosa A."/>
        </authorList>
    </citation>
    <scope>NUCLEOTIDE SEQUENCE [LARGE SCALE GENOMIC DNA]</scope>
    <source>
        <strain evidence="2">S3BR25-2</strain>
    </source>
</reference>
<evidence type="ECO:0000313" key="2">
    <source>
        <dbReference type="Proteomes" id="UP001254813"/>
    </source>
</evidence>
<accession>A0ABU2G854</accession>
<gene>
    <name evidence="1" type="ORF">NDI79_22800</name>
</gene>
<dbReference type="Proteomes" id="UP001254813">
    <property type="component" value="Unassembled WGS sequence"/>
</dbReference>
<keyword evidence="2" id="KW-1185">Reference proteome</keyword>
<proteinExistence type="predicted"/>
<organism evidence="1 2">
    <name type="scientific">Halogeometricum luteum</name>
    <dbReference type="NCBI Taxonomy" id="2950537"/>
    <lineage>
        <taxon>Archaea</taxon>
        <taxon>Methanobacteriati</taxon>
        <taxon>Methanobacteriota</taxon>
        <taxon>Stenosarchaea group</taxon>
        <taxon>Halobacteria</taxon>
        <taxon>Halobacteriales</taxon>
        <taxon>Haloferacaceae</taxon>
        <taxon>Halogeometricum</taxon>
    </lineage>
</organism>
<dbReference type="RefSeq" id="WP_310930932.1">
    <property type="nucleotide sequence ID" value="NZ_JAMQOQ010000010.1"/>
</dbReference>